<dbReference type="PANTHER" id="PTHR11630">
    <property type="entry name" value="DNA REPLICATION LICENSING FACTOR MCM FAMILY MEMBER"/>
    <property type="match status" value="1"/>
</dbReference>
<dbReference type="GO" id="GO:0003697">
    <property type="term" value="F:single-stranded DNA binding"/>
    <property type="evidence" value="ECO:0007669"/>
    <property type="project" value="TreeGrafter"/>
</dbReference>
<keyword evidence="6" id="KW-0378">Hydrolase</keyword>
<dbReference type="InterPro" id="IPR018525">
    <property type="entry name" value="MCM_CS"/>
</dbReference>
<dbReference type="AlphaFoldDB" id="A0A0C2I5R6"/>
<dbReference type="SUPFAM" id="SSF50249">
    <property type="entry name" value="Nucleic acid-binding proteins"/>
    <property type="match status" value="1"/>
</dbReference>
<accession>A0A0C2I5R6</accession>
<dbReference type="GO" id="GO:0005524">
    <property type="term" value="F:ATP binding"/>
    <property type="evidence" value="ECO:0007669"/>
    <property type="project" value="UniProtKB-KW"/>
</dbReference>
<dbReference type="EC" id="3.6.4.12" evidence="1"/>
<reference evidence="6 7" key="1">
    <citation type="journal article" date="2014" name="Genome Biol. Evol.">
        <title>The genome of the myxosporean Thelohanellus kitauei shows adaptations to nutrient acquisition within its fish host.</title>
        <authorList>
            <person name="Yang Y."/>
            <person name="Xiong J."/>
            <person name="Zhou Z."/>
            <person name="Huo F."/>
            <person name="Miao W."/>
            <person name="Ran C."/>
            <person name="Liu Y."/>
            <person name="Zhang J."/>
            <person name="Feng J."/>
            <person name="Wang M."/>
            <person name="Wang M."/>
            <person name="Wang L."/>
            <person name="Yao B."/>
        </authorList>
    </citation>
    <scope>NUCLEOTIDE SEQUENCE [LARGE SCALE GENOMIC DNA]</scope>
    <source>
        <strain evidence="6">Wuqing</strain>
    </source>
</reference>
<dbReference type="PANTHER" id="PTHR11630:SF48">
    <property type="entry name" value="DNA HELICASE MCM9"/>
    <property type="match status" value="1"/>
</dbReference>
<sequence length="539" mass="60062">MFYVRKFACQVCDYKFDIDVDIVRPLNQEVEPVACPSPDDCPSKKFVHLQDMCTDYQEVILQEVIESHNGKGMMNSITTFLQDELVDQFKPGDHVIVYGTVLVRFKTLSPNSFLNCQLFLRANNIVLKHQNNDKTQILSADFSNFWQNHRNNNTCGYARDQIVNSLCPQLYGLDKAKLAIMLGVIGGTNISDSSSGTKQRGESHILLVGDPGCGKSQLLKQACRVVQKSIFTSGAGTTSAGLTASVTKEAGFSHWNLEAGALPSVNFGICCIDEFNSLRKADKITMEQQTVSVAKAGIVCHLKTNVSILAACNLRQGHSDNLCDLIGIPSPLLSRFDLIVFLKDAFDPSIDEILKKYYQHCRSRSCRDTSRTTIRMLESLTRLATAHAKLMFHTEVSVEDALTAVELMDHSISFENLQASVRNVFVHKPEDSEITTSSLNILKMLNLEHLKAKTNQAGPEITIQEKRDEDIIDLLIGNSQNSQNTGKSSKIDCQKVAEKGLSMDFDENYFDSFVASTAKIAETKETKVTFQDRLKLFKK</sequence>
<dbReference type="InterPro" id="IPR012340">
    <property type="entry name" value="NA-bd_OB-fold"/>
</dbReference>
<evidence type="ECO:0000313" key="6">
    <source>
        <dbReference type="EMBL" id="KII60483.1"/>
    </source>
</evidence>
<dbReference type="InterPro" id="IPR027417">
    <property type="entry name" value="P-loop_NTPase"/>
</dbReference>
<dbReference type="InterPro" id="IPR033762">
    <property type="entry name" value="MCM_OB"/>
</dbReference>
<dbReference type="GO" id="GO:0006260">
    <property type="term" value="P:DNA replication"/>
    <property type="evidence" value="ECO:0007669"/>
    <property type="project" value="InterPro"/>
</dbReference>
<dbReference type="InterPro" id="IPR003593">
    <property type="entry name" value="AAA+_ATPase"/>
</dbReference>
<dbReference type="GO" id="GO:0042555">
    <property type="term" value="C:MCM complex"/>
    <property type="evidence" value="ECO:0007669"/>
    <property type="project" value="TreeGrafter"/>
</dbReference>
<dbReference type="SUPFAM" id="SSF52540">
    <property type="entry name" value="P-loop containing nucleoside triphosphate hydrolases"/>
    <property type="match status" value="1"/>
</dbReference>
<keyword evidence="2 4" id="KW-0547">Nucleotide-binding</keyword>
<dbReference type="Pfam" id="PF17207">
    <property type="entry name" value="MCM_OB"/>
    <property type="match status" value="1"/>
</dbReference>
<dbReference type="InterPro" id="IPR031327">
    <property type="entry name" value="MCM"/>
</dbReference>
<dbReference type="PROSITE" id="PS50051">
    <property type="entry name" value="MCM_2"/>
    <property type="match status" value="1"/>
</dbReference>
<evidence type="ECO:0000256" key="4">
    <source>
        <dbReference type="RuleBase" id="RU004070"/>
    </source>
</evidence>
<feature type="domain" description="MCM C-terminal AAA(+) ATPase" evidence="5">
    <location>
        <begin position="158"/>
        <end position="358"/>
    </location>
</feature>
<dbReference type="Gene3D" id="2.40.50.140">
    <property type="entry name" value="Nucleic acid-binding proteins"/>
    <property type="match status" value="1"/>
</dbReference>
<dbReference type="Pfam" id="PF00493">
    <property type="entry name" value="MCM"/>
    <property type="match status" value="1"/>
</dbReference>
<comment type="caution">
    <text evidence="6">The sequence shown here is derived from an EMBL/GenBank/DDBJ whole genome shotgun (WGS) entry which is preliminary data.</text>
</comment>
<dbReference type="EMBL" id="JWZT01005600">
    <property type="protein sequence ID" value="KII60483.1"/>
    <property type="molecule type" value="Genomic_DNA"/>
</dbReference>
<keyword evidence="7" id="KW-1185">Reference proteome</keyword>
<dbReference type="GO" id="GO:0017116">
    <property type="term" value="F:single-stranded DNA helicase activity"/>
    <property type="evidence" value="ECO:0007669"/>
    <property type="project" value="TreeGrafter"/>
</dbReference>
<gene>
    <name evidence="6" type="ORF">RF11_08411</name>
</gene>
<name>A0A0C2I5R6_THEKT</name>
<dbReference type="PRINTS" id="PR01657">
    <property type="entry name" value="MCMFAMILY"/>
</dbReference>
<dbReference type="OrthoDB" id="271325at2759"/>
<dbReference type="InterPro" id="IPR001208">
    <property type="entry name" value="MCM_dom"/>
</dbReference>
<dbReference type="PROSITE" id="PS00847">
    <property type="entry name" value="MCM_1"/>
    <property type="match status" value="1"/>
</dbReference>
<dbReference type="OMA" id="WIDCKYL"/>
<comment type="similarity">
    <text evidence="4">Belongs to the MCM family.</text>
</comment>
<evidence type="ECO:0000256" key="2">
    <source>
        <dbReference type="ARBA" id="ARBA00022741"/>
    </source>
</evidence>
<dbReference type="GO" id="GO:0016787">
    <property type="term" value="F:hydrolase activity"/>
    <property type="evidence" value="ECO:0007669"/>
    <property type="project" value="UniProtKB-KW"/>
</dbReference>
<dbReference type="GO" id="GO:0005634">
    <property type="term" value="C:nucleus"/>
    <property type="evidence" value="ECO:0007669"/>
    <property type="project" value="UniProtKB-SubCell"/>
</dbReference>
<keyword evidence="3 4" id="KW-0067">ATP-binding</keyword>
<proteinExistence type="inferred from homology"/>
<evidence type="ECO:0000256" key="1">
    <source>
        <dbReference type="ARBA" id="ARBA00012551"/>
    </source>
</evidence>
<protein>
    <recommendedName>
        <fullName evidence="1">DNA helicase</fullName>
        <ecNumber evidence="1">3.6.4.12</ecNumber>
    </recommendedName>
</protein>
<dbReference type="SMART" id="SM00382">
    <property type="entry name" value="AAA"/>
    <property type="match status" value="1"/>
</dbReference>
<dbReference type="SMART" id="SM00350">
    <property type="entry name" value="MCM"/>
    <property type="match status" value="1"/>
</dbReference>
<evidence type="ECO:0000259" key="5">
    <source>
        <dbReference type="PROSITE" id="PS50051"/>
    </source>
</evidence>
<evidence type="ECO:0000313" key="7">
    <source>
        <dbReference type="Proteomes" id="UP000031668"/>
    </source>
</evidence>
<keyword evidence="6" id="KW-0347">Helicase</keyword>
<dbReference type="Proteomes" id="UP000031668">
    <property type="component" value="Unassembled WGS sequence"/>
</dbReference>
<evidence type="ECO:0000256" key="3">
    <source>
        <dbReference type="ARBA" id="ARBA00022840"/>
    </source>
</evidence>
<keyword evidence="4" id="KW-0238">DNA-binding</keyword>
<organism evidence="6 7">
    <name type="scientific">Thelohanellus kitauei</name>
    <name type="common">Myxosporean</name>
    <dbReference type="NCBI Taxonomy" id="669202"/>
    <lineage>
        <taxon>Eukaryota</taxon>
        <taxon>Metazoa</taxon>
        <taxon>Cnidaria</taxon>
        <taxon>Myxozoa</taxon>
        <taxon>Myxosporea</taxon>
        <taxon>Bivalvulida</taxon>
        <taxon>Platysporina</taxon>
        <taxon>Myxobolidae</taxon>
        <taxon>Thelohanellus</taxon>
    </lineage>
</organism>
<dbReference type="GO" id="GO:0000724">
    <property type="term" value="P:double-strand break repair via homologous recombination"/>
    <property type="evidence" value="ECO:0007669"/>
    <property type="project" value="TreeGrafter"/>
</dbReference>
<dbReference type="Gene3D" id="3.40.50.300">
    <property type="entry name" value="P-loop containing nucleotide triphosphate hydrolases"/>
    <property type="match status" value="2"/>
</dbReference>